<gene>
    <name evidence="2" type="ORF">ABS642_10445</name>
</gene>
<evidence type="ECO:0000256" key="1">
    <source>
        <dbReference type="SAM" id="Phobius"/>
    </source>
</evidence>
<evidence type="ECO:0008006" key="3">
    <source>
        <dbReference type="Google" id="ProtNLM"/>
    </source>
</evidence>
<sequence>MGDLAAARHIAELLNARLQRPRIAVRSSFIVSSDPDTPPPMTLMLRGGRGGEVKLKLLLSMLWVAVREPYDVSQPARVWAELIGLDEPETKGAARVNAAIRRLVEGGFLAAERRPGNPSRLFLREETGSGAPYSHPGSHWITKKAKKDKDAPRYTQLPATLWLNGWIAALSAPALAMLLILLEQTRGKTFEGLWFAPSVAAKRYKLSETTRRKGIDELVQLNLVFVDRVPIGRGTLGAIRERNTFTVNLPRLEEHPEDNPEILRIVSAGVRPRRRASVLEDRLDKLAATTVKPPAPADNSRKP</sequence>
<proteinExistence type="predicted"/>
<protein>
    <recommendedName>
        <fullName evidence="3">Helix-turn-helix domain-containing protein</fullName>
    </recommendedName>
</protein>
<accession>A0AAU7W219</accession>
<feature type="transmembrane region" description="Helical" evidence="1">
    <location>
        <begin position="161"/>
        <end position="182"/>
    </location>
</feature>
<evidence type="ECO:0000313" key="2">
    <source>
        <dbReference type="EMBL" id="XBX80486.1"/>
    </source>
</evidence>
<dbReference type="AlphaFoldDB" id="A0AAU7W219"/>
<name>A0AAU7W219_9MICO</name>
<keyword evidence="1" id="KW-0812">Transmembrane</keyword>
<dbReference type="RefSeq" id="WP_350353287.1">
    <property type="nucleotide sequence ID" value="NZ_CP158357.1"/>
</dbReference>
<keyword evidence="1" id="KW-0472">Membrane</keyword>
<keyword evidence="1" id="KW-1133">Transmembrane helix</keyword>
<dbReference type="EMBL" id="CP158357">
    <property type="protein sequence ID" value="XBX80486.1"/>
    <property type="molecule type" value="Genomic_DNA"/>
</dbReference>
<organism evidence="2">
    <name type="scientific">Microbacterium sp. A8/3-1</name>
    <dbReference type="NCBI Taxonomy" id="3160749"/>
    <lineage>
        <taxon>Bacteria</taxon>
        <taxon>Bacillati</taxon>
        <taxon>Actinomycetota</taxon>
        <taxon>Actinomycetes</taxon>
        <taxon>Micrococcales</taxon>
        <taxon>Microbacteriaceae</taxon>
        <taxon>Microbacterium</taxon>
    </lineage>
</organism>
<reference evidence="2" key="1">
    <citation type="submission" date="2024-06" db="EMBL/GenBank/DDBJ databases">
        <title>Draft genome sequence of Microbacterium sp. strain A8/3-1, isolated from Oxytropis tragacanthoides Fisch. ex DC. Root nodules in the Altai region of Russia.</title>
        <authorList>
            <person name="Sazanova A."/>
            <person name="Guro P."/>
            <person name="Kuznetsova I."/>
            <person name="Belimov A."/>
            <person name="Safronova V."/>
        </authorList>
    </citation>
    <scope>NUCLEOTIDE SEQUENCE</scope>
    <source>
        <strain evidence="2">A8/3-1</strain>
    </source>
</reference>